<dbReference type="Gene3D" id="3.90.1320.10">
    <property type="entry name" value="Outer-capsid protein sigma 3, large lobe"/>
    <property type="match status" value="1"/>
</dbReference>
<dbReference type="AlphaFoldDB" id="A0AAV2GHS5"/>
<dbReference type="InterPro" id="IPR053168">
    <property type="entry name" value="Glutamic_endopeptidase"/>
</dbReference>
<dbReference type="PROSITE" id="PS52045">
    <property type="entry name" value="NEPROSIN_PEP_CD"/>
    <property type="match status" value="1"/>
</dbReference>
<dbReference type="InterPro" id="IPR004314">
    <property type="entry name" value="Neprosin"/>
</dbReference>
<dbReference type="Proteomes" id="UP001497516">
    <property type="component" value="Chromosome 9"/>
</dbReference>
<name>A0AAV2GHS5_9ROSI</name>
<dbReference type="Pfam" id="PF03080">
    <property type="entry name" value="Neprosin"/>
    <property type="match status" value="1"/>
</dbReference>
<dbReference type="Pfam" id="PF14365">
    <property type="entry name" value="Neprosin_AP"/>
    <property type="match status" value="1"/>
</dbReference>
<dbReference type="PANTHER" id="PTHR31589:SF223">
    <property type="entry name" value="PROTEIN, PUTATIVE (DUF239)-RELATED"/>
    <property type="match status" value="1"/>
</dbReference>
<organism evidence="2 3">
    <name type="scientific">Linum trigynum</name>
    <dbReference type="NCBI Taxonomy" id="586398"/>
    <lineage>
        <taxon>Eukaryota</taxon>
        <taxon>Viridiplantae</taxon>
        <taxon>Streptophyta</taxon>
        <taxon>Embryophyta</taxon>
        <taxon>Tracheophyta</taxon>
        <taxon>Spermatophyta</taxon>
        <taxon>Magnoliopsida</taxon>
        <taxon>eudicotyledons</taxon>
        <taxon>Gunneridae</taxon>
        <taxon>Pentapetalae</taxon>
        <taxon>rosids</taxon>
        <taxon>fabids</taxon>
        <taxon>Malpighiales</taxon>
        <taxon>Linaceae</taxon>
        <taxon>Linum</taxon>
    </lineage>
</organism>
<protein>
    <recommendedName>
        <fullName evidence="1">Neprosin PEP catalytic domain-containing protein</fullName>
    </recommendedName>
</protein>
<feature type="domain" description="Neprosin PEP catalytic" evidence="1">
    <location>
        <begin position="128"/>
        <end position="369"/>
    </location>
</feature>
<reference evidence="2 3" key="1">
    <citation type="submission" date="2024-04" db="EMBL/GenBank/DDBJ databases">
        <authorList>
            <person name="Fracassetti M."/>
        </authorList>
    </citation>
    <scope>NUCLEOTIDE SEQUENCE [LARGE SCALE GENOMIC DNA]</scope>
</reference>
<gene>
    <name evidence="2" type="ORF">LTRI10_LOCUS49747</name>
</gene>
<dbReference type="EMBL" id="OZ034822">
    <property type="protein sequence ID" value="CAL1410316.1"/>
    <property type="molecule type" value="Genomic_DNA"/>
</dbReference>
<evidence type="ECO:0000259" key="1">
    <source>
        <dbReference type="PROSITE" id="PS52045"/>
    </source>
</evidence>
<dbReference type="PANTHER" id="PTHR31589">
    <property type="entry name" value="PROTEIN, PUTATIVE (DUF239)-RELATED-RELATED"/>
    <property type="match status" value="1"/>
</dbReference>
<accession>A0AAV2GHS5</accession>
<proteinExistence type="predicted"/>
<dbReference type="InterPro" id="IPR025521">
    <property type="entry name" value="Neprosin_propep"/>
</dbReference>
<keyword evidence="3" id="KW-1185">Reference proteome</keyword>
<evidence type="ECO:0000313" key="3">
    <source>
        <dbReference type="Proteomes" id="UP001497516"/>
    </source>
</evidence>
<sequence>MASNHYVIRSHRLSTEEDSELERQLKLLNKPAVTTIQTKYGDLYDCVDFYQQPAFDHLLLKDHKYEFKMSSYNHELNRRTNADTYDTDIFDIWSNGKGCPSNTVPIRRITKQDIIKANRAAELRYNISLDLNPGVEVAMLRTTQQNKYYGGGMDVAVYHPAVQSTQYSSSHVKVENGPDSISVGWTVNPSLYPDNETRMFIYTTTKDSYCYNTYCPGFIISTTEVPIDLLLKPYTQIGGPLYEQKFFVRKDAANGDWFLVIGRTNITVGSWPQKIFTALADSANYVEWGGEVYSPPGTDPPPMGAGQKLQQKLYSDCYGRQVNLINENHEIDHDPPSCETYQSSKRYQVIDEGLAAGPGIGRLIFFGGP</sequence>
<evidence type="ECO:0000313" key="2">
    <source>
        <dbReference type="EMBL" id="CAL1410316.1"/>
    </source>
</evidence>